<dbReference type="InterPro" id="IPR005018">
    <property type="entry name" value="DOMON_domain"/>
</dbReference>
<dbReference type="Proteomes" id="UP000038045">
    <property type="component" value="Unplaced"/>
</dbReference>
<keyword evidence="1" id="KW-0732">Signal</keyword>
<dbReference type="Pfam" id="PF03351">
    <property type="entry name" value="DOMON"/>
    <property type="match status" value="1"/>
</dbReference>
<dbReference type="STRING" id="131310.A0A0N4ZW80"/>
<dbReference type="CDD" id="cd09631">
    <property type="entry name" value="DOMON_DOH"/>
    <property type="match status" value="1"/>
</dbReference>
<dbReference type="PANTHER" id="PTHR36516:SF6">
    <property type="entry name" value="DOMON DOMAIN-CONTAINING PROTEIN"/>
    <property type="match status" value="1"/>
</dbReference>
<evidence type="ECO:0000313" key="4">
    <source>
        <dbReference type="WBParaSite" id="PTRK_0001291600.1"/>
    </source>
</evidence>
<feature type="signal peptide" evidence="1">
    <location>
        <begin position="1"/>
        <end position="21"/>
    </location>
</feature>
<organism evidence="3 4">
    <name type="scientific">Parastrongyloides trichosuri</name>
    <name type="common">Possum-specific nematode worm</name>
    <dbReference type="NCBI Taxonomy" id="131310"/>
    <lineage>
        <taxon>Eukaryota</taxon>
        <taxon>Metazoa</taxon>
        <taxon>Ecdysozoa</taxon>
        <taxon>Nematoda</taxon>
        <taxon>Chromadorea</taxon>
        <taxon>Rhabditida</taxon>
        <taxon>Tylenchina</taxon>
        <taxon>Panagrolaimomorpha</taxon>
        <taxon>Strongyloidoidea</taxon>
        <taxon>Strongyloididae</taxon>
        <taxon>Parastrongyloides</taxon>
    </lineage>
</organism>
<dbReference type="Gene3D" id="2.60.40.1210">
    <property type="entry name" value="Cellobiose dehydrogenase, cytochrome domain"/>
    <property type="match status" value="1"/>
</dbReference>
<evidence type="ECO:0000259" key="2">
    <source>
        <dbReference type="PROSITE" id="PS50836"/>
    </source>
</evidence>
<keyword evidence="3" id="KW-1185">Reference proteome</keyword>
<dbReference type="WBParaSite" id="PTRK_0001291600.1">
    <property type="protein sequence ID" value="PTRK_0001291600.1"/>
    <property type="gene ID" value="PTRK_0001291600"/>
</dbReference>
<dbReference type="PROSITE" id="PS50836">
    <property type="entry name" value="DOMON"/>
    <property type="match status" value="1"/>
</dbReference>
<dbReference type="SMART" id="SM00664">
    <property type="entry name" value="DoH"/>
    <property type="match status" value="1"/>
</dbReference>
<evidence type="ECO:0000256" key="1">
    <source>
        <dbReference type="SAM" id="SignalP"/>
    </source>
</evidence>
<dbReference type="AlphaFoldDB" id="A0A0N4ZW80"/>
<feature type="domain" description="DOMON" evidence="2">
    <location>
        <begin position="30"/>
        <end position="150"/>
    </location>
</feature>
<dbReference type="PANTHER" id="PTHR36516">
    <property type="entry name" value="PROTEIN CBG04168-RELATED"/>
    <property type="match status" value="1"/>
</dbReference>
<accession>A0A0N4ZW80</accession>
<name>A0A0N4ZW80_PARTI</name>
<dbReference type="InterPro" id="IPR045266">
    <property type="entry name" value="DOH_DOMON"/>
</dbReference>
<protein>
    <submittedName>
        <fullName evidence="4">DOMON domain-containing protein</fullName>
    </submittedName>
</protein>
<reference evidence="4" key="1">
    <citation type="submission" date="2017-02" db="UniProtKB">
        <authorList>
            <consortium name="WormBaseParasite"/>
        </authorList>
    </citation>
    <scope>IDENTIFICATION</scope>
</reference>
<proteinExistence type="predicted"/>
<feature type="chain" id="PRO_5005892281" evidence="1">
    <location>
        <begin position="22"/>
        <end position="178"/>
    </location>
</feature>
<sequence>MNYFLLKLFFVLVTIYNQINCELCELKNKQGYKIQFGKDKNDIIHFELTQSGLTPNANLWYAVGFGRSMLGGLDVIMIRIINGKVFVTDEFVSGYSDPTPDFQQDVSLDKAAYVDGTLTVRFSRPIVTKDSKNDIPLRNCFQWNFVMNPGNIYDFRGSVAKHPGRPFSTRVCLDQCLI</sequence>
<evidence type="ECO:0000313" key="3">
    <source>
        <dbReference type="Proteomes" id="UP000038045"/>
    </source>
</evidence>